<evidence type="ECO:0000256" key="1">
    <source>
        <dbReference type="ARBA" id="ARBA00004173"/>
    </source>
</evidence>
<dbReference type="InterPro" id="IPR011032">
    <property type="entry name" value="GroES-like_sf"/>
</dbReference>
<dbReference type="KEGG" id="kaf:KAFR_0I00120"/>
<dbReference type="PANTHER" id="PTHR11695">
    <property type="entry name" value="ALCOHOL DEHYDROGENASE RELATED"/>
    <property type="match status" value="1"/>
</dbReference>
<accession>H2AZJ3</accession>
<dbReference type="GO" id="GO:0005811">
    <property type="term" value="C:lipid droplet"/>
    <property type="evidence" value="ECO:0007669"/>
    <property type="project" value="UniProtKB-SubCell"/>
</dbReference>
<dbReference type="SMART" id="SM00829">
    <property type="entry name" value="PKS_ER"/>
    <property type="match status" value="1"/>
</dbReference>
<sequence length="364" mass="40824">MVSTNEPTVTQRSVTFINYNTPASITAKEIDLDSCCNEDEIVVNVKAAALNPIDFMLHGLCFPYVNPNNLKTYSRDYAGIVVRKGANVDPKWQLGDHVNGMFAHIYGDQGSLSDYLIINPLKQPSIAHIDDTESFEKAAAWPLVFGTAYAVLFHNKQKWNKNSKILVIGASTSVSNCLVQIAKNHLKIGTVVGVCNKNSIARNKKFGYDYLVPYDDEQGNNVTVANVQKLIKEHLNGEKFDLIFDSVGNNQFFQIMDSVLKPINTDSFYTTIVGDKKANYKNPSVLSFVPYKIPFRAFNPLRKFNYSFAFVKSEFSFMELGSLMIKKGTFKPQIDSVFSFKDFNEAIDRAKSNKAKGKVIIKID</sequence>
<dbReference type="InterPro" id="IPR036291">
    <property type="entry name" value="NAD(P)-bd_dom_sf"/>
</dbReference>
<evidence type="ECO:0000313" key="7">
    <source>
        <dbReference type="EMBL" id="CCF59793.1"/>
    </source>
</evidence>
<dbReference type="Gene3D" id="3.40.50.720">
    <property type="entry name" value="NAD(P)-binding Rossmann-like Domain"/>
    <property type="match status" value="1"/>
</dbReference>
<dbReference type="Gene3D" id="3.90.180.10">
    <property type="entry name" value="Medium-chain alcohol dehydrogenases, catalytic domain"/>
    <property type="match status" value="1"/>
</dbReference>
<dbReference type="Proteomes" id="UP000005220">
    <property type="component" value="Chromosome 9"/>
</dbReference>
<dbReference type="SUPFAM" id="SSF50129">
    <property type="entry name" value="GroES-like"/>
    <property type="match status" value="1"/>
</dbReference>
<gene>
    <name evidence="7" type="primary">KAFR0I00120</name>
    <name evidence="7" type="ORF">KAFR_0I00120</name>
</gene>
<dbReference type="STRING" id="1071382.H2AZJ3"/>
<keyword evidence="8" id="KW-1185">Reference proteome</keyword>
<keyword evidence="4" id="KW-0496">Mitochondrion</keyword>
<keyword evidence="3" id="KW-0551">Lipid droplet</keyword>
<organism evidence="7 8">
    <name type="scientific">Kazachstania africana (strain ATCC 22294 / BCRC 22015 / CBS 2517 / CECT 1963 / NBRC 1671 / NRRL Y-8276)</name>
    <name type="common">Yeast</name>
    <name type="synonym">Kluyveromyces africanus</name>
    <dbReference type="NCBI Taxonomy" id="1071382"/>
    <lineage>
        <taxon>Eukaryota</taxon>
        <taxon>Fungi</taxon>
        <taxon>Dikarya</taxon>
        <taxon>Ascomycota</taxon>
        <taxon>Saccharomycotina</taxon>
        <taxon>Saccharomycetes</taxon>
        <taxon>Saccharomycetales</taxon>
        <taxon>Saccharomycetaceae</taxon>
        <taxon>Kazachstania</taxon>
    </lineage>
</organism>
<comment type="subcellular location">
    <subcellularLocation>
        <location evidence="2">Lipid droplet</location>
    </subcellularLocation>
    <subcellularLocation>
        <location evidence="1">Mitochondrion</location>
    </subcellularLocation>
</comment>
<dbReference type="SUPFAM" id="SSF51735">
    <property type="entry name" value="NAD(P)-binding Rossmann-fold domains"/>
    <property type="match status" value="1"/>
</dbReference>
<dbReference type="Pfam" id="PF08240">
    <property type="entry name" value="ADH_N"/>
    <property type="match status" value="1"/>
</dbReference>
<evidence type="ECO:0000256" key="3">
    <source>
        <dbReference type="ARBA" id="ARBA00022677"/>
    </source>
</evidence>
<protein>
    <recommendedName>
        <fullName evidence="6">Enoyl reductase (ER) domain-containing protein</fullName>
    </recommendedName>
</protein>
<dbReference type="PANTHER" id="PTHR11695:SF294">
    <property type="entry name" value="RETICULON-4-INTERACTING PROTEIN 1, MITOCHONDRIAL"/>
    <property type="match status" value="1"/>
</dbReference>
<evidence type="ECO:0000256" key="2">
    <source>
        <dbReference type="ARBA" id="ARBA00004502"/>
    </source>
</evidence>
<dbReference type="RefSeq" id="XP_003958928.1">
    <property type="nucleotide sequence ID" value="XM_003958879.1"/>
</dbReference>
<dbReference type="eggNOG" id="KOG1198">
    <property type="taxonomic scope" value="Eukaryota"/>
</dbReference>
<dbReference type="InterPro" id="IPR020843">
    <property type="entry name" value="ER"/>
</dbReference>
<evidence type="ECO:0000313" key="8">
    <source>
        <dbReference type="Proteomes" id="UP000005220"/>
    </source>
</evidence>
<dbReference type="GO" id="GO:0016491">
    <property type="term" value="F:oxidoreductase activity"/>
    <property type="evidence" value="ECO:0007669"/>
    <property type="project" value="InterPro"/>
</dbReference>
<dbReference type="HOGENOM" id="CLU_026673_3_3_1"/>
<dbReference type="AlphaFoldDB" id="H2AZJ3"/>
<evidence type="ECO:0000256" key="5">
    <source>
        <dbReference type="ARBA" id="ARBA00038249"/>
    </source>
</evidence>
<dbReference type="InParanoid" id="H2AZJ3"/>
<evidence type="ECO:0000256" key="4">
    <source>
        <dbReference type="ARBA" id="ARBA00023128"/>
    </source>
</evidence>
<evidence type="ECO:0000259" key="6">
    <source>
        <dbReference type="SMART" id="SM00829"/>
    </source>
</evidence>
<dbReference type="InterPro" id="IPR013154">
    <property type="entry name" value="ADH-like_N"/>
</dbReference>
<dbReference type="FunCoup" id="H2AZJ3">
    <property type="interactions" value="166"/>
</dbReference>
<dbReference type="GO" id="GO:0005739">
    <property type="term" value="C:mitochondrion"/>
    <property type="evidence" value="ECO:0007669"/>
    <property type="project" value="UniProtKB-SubCell"/>
</dbReference>
<comment type="similarity">
    <text evidence="5">Belongs to the YIM1 family.</text>
</comment>
<dbReference type="CDD" id="cd08247">
    <property type="entry name" value="AST1_like"/>
    <property type="match status" value="1"/>
</dbReference>
<name>H2AZJ3_KAZAF</name>
<reference evidence="7 8" key="1">
    <citation type="journal article" date="2011" name="Proc. Natl. Acad. Sci. U.S.A.">
        <title>Evolutionary erosion of yeast sex chromosomes by mating-type switching accidents.</title>
        <authorList>
            <person name="Gordon J.L."/>
            <person name="Armisen D."/>
            <person name="Proux-Wera E."/>
            <person name="Oheigeartaigh S.S."/>
            <person name="Byrne K.P."/>
            <person name="Wolfe K.H."/>
        </authorList>
    </citation>
    <scope>NUCLEOTIDE SEQUENCE [LARGE SCALE GENOMIC DNA]</scope>
    <source>
        <strain evidence="8">ATCC 22294 / BCRC 22015 / CBS 2517 / CECT 1963 / NBRC 1671 / NRRL Y-8276</strain>
    </source>
</reference>
<proteinExistence type="inferred from homology"/>
<dbReference type="GeneID" id="13883430"/>
<dbReference type="EMBL" id="HE650829">
    <property type="protein sequence ID" value="CCF59793.1"/>
    <property type="molecule type" value="Genomic_DNA"/>
</dbReference>
<dbReference type="InterPro" id="IPR050700">
    <property type="entry name" value="YIM1/Zinc_Alcohol_DH_Fams"/>
</dbReference>
<dbReference type="Pfam" id="PF13602">
    <property type="entry name" value="ADH_zinc_N_2"/>
    <property type="match status" value="1"/>
</dbReference>
<dbReference type="OrthoDB" id="3509362at2759"/>
<feature type="domain" description="Enoyl reductase (ER)" evidence="6">
    <location>
        <begin position="20"/>
        <end position="361"/>
    </location>
</feature>